<accession>A0ABT1D2X3</accession>
<dbReference type="NCBIfam" id="NF008171">
    <property type="entry name" value="PRK10918.1"/>
    <property type="match status" value="1"/>
</dbReference>
<dbReference type="NCBIfam" id="TIGR00975">
    <property type="entry name" value="3a0107s03"/>
    <property type="match status" value="1"/>
</dbReference>
<name>A0ABT1D2X3_9PROT</name>
<proteinExistence type="inferred from homology"/>
<evidence type="ECO:0000256" key="8">
    <source>
        <dbReference type="SAM" id="SignalP"/>
    </source>
</evidence>
<gene>
    <name evidence="10" type="primary">pstS</name>
    <name evidence="10" type="ORF">JYK14_05125</name>
</gene>
<dbReference type="PANTHER" id="PTHR42996">
    <property type="entry name" value="PHOSPHATE-BINDING PROTEIN PSTS"/>
    <property type="match status" value="1"/>
</dbReference>
<evidence type="ECO:0000256" key="5">
    <source>
        <dbReference type="ARBA" id="ARBA00022448"/>
    </source>
</evidence>
<feature type="domain" description="PBP" evidence="9">
    <location>
        <begin position="30"/>
        <end position="313"/>
    </location>
</feature>
<dbReference type="InterPro" id="IPR005673">
    <property type="entry name" value="ABC_phos-bd_PstS"/>
</dbReference>
<dbReference type="CDD" id="cd13565">
    <property type="entry name" value="PBP2_PstS"/>
    <property type="match status" value="1"/>
</dbReference>
<evidence type="ECO:0000313" key="11">
    <source>
        <dbReference type="Proteomes" id="UP001523392"/>
    </source>
</evidence>
<comment type="subunit">
    <text evidence="3 7">The complex is composed of two ATP-binding proteins (PstB), two transmembrane proteins (PstC and PstA) and a solute-binding protein (PstS).</text>
</comment>
<evidence type="ECO:0000256" key="4">
    <source>
        <dbReference type="ARBA" id="ARBA00021889"/>
    </source>
</evidence>
<feature type="signal peptide" evidence="8">
    <location>
        <begin position="1"/>
        <end position="20"/>
    </location>
</feature>
<dbReference type="RefSeq" id="WP_252952154.1">
    <property type="nucleotide sequence ID" value="NZ_JAFIRR010000028.1"/>
</dbReference>
<dbReference type="InterPro" id="IPR050962">
    <property type="entry name" value="Phosphate-bind_PstS"/>
</dbReference>
<reference evidence="10 11" key="1">
    <citation type="submission" date="2021-12" db="EMBL/GenBank/DDBJ databases">
        <title>Siccirubricoccus leaddurans sp. nov., a high concentration Zn2+ tolerance bacterium.</title>
        <authorList>
            <person name="Cao Y."/>
        </authorList>
    </citation>
    <scope>NUCLEOTIDE SEQUENCE [LARGE SCALE GENOMIC DNA]</scope>
    <source>
        <strain evidence="10 11">KC 17139</strain>
    </source>
</reference>
<evidence type="ECO:0000256" key="7">
    <source>
        <dbReference type="PIRNR" id="PIRNR002756"/>
    </source>
</evidence>
<dbReference type="Proteomes" id="UP001523392">
    <property type="component" value="Unassembled WGS sequence"/>
</dbReference>
<dbReference type="Gene3D" id="3.40.190.10">
    <property type="entry name" value="Periplasmic binding protein-like II"/>
    <property type="match status" value="2"/>
</dbReference>
<comment type="caution">
    <text evidence="10">The sequence shown here is derived from an EMBL/GenBank/DDBJ whole genome shotgun (WGS) entry which is preliminary data.</text>
</comment>
<evidence type="ECO:0000259" key="9">
    <source>
        <dbReference type="Pfam" id="PF12849"/>
    </source>
</evidence>
<evidence type="ECO:0000256" key="1">
    <source>
        <dbReference type="ARBA" id="ARBA00002841"/>
    </source>
</evidence>
<dbReference type="EMBL" id="JAFIRR010000028">
    <property type="protein sequence ID" value="MCO6415559.1"/>
    <property type="molecule type" value="Genomic_DNA"/>
</dbReference>
<sequence>MNRRTLLGHLGLAASGLTLTAPLLPRPGLAQQAQITGAGASFPNPVYQKWAEAARGAAGIALNYQSVGSGAGINQIRNRTVDFGASDAPLTEQQLTEANLLQFPSVMGSVVPIVNIPGVEADKLKLTGELLADIYLGKITKWNDARLVELNRELNLPNLAIAPAYRADGSGTTFVWVSYLATVSSEWKQKVGVGTSVRFPAGTGARGNEGVAGTVKNIRGAIGYVENAYATTNKLVTAQLRNKAGRFVAPTQAAFLAAASSANWNVPGMAANLIDQQGEAAWPIVSPTFILLPKNPTDATRSLNVMKFFDWAFRNGSQMAQELEYIPLPSTVHDMVRAAWKAEVKANGQPVWTM</sequence>
<protein>
    <recommendedName>
        <fullName evidence="4 7">Phosphate-binding protein PstS</fullName>
    </recommendedName>
</protein>
<keyword evidence="6 7" id="KW-0592">Phosphate transport</keyword>
<feature type="chain" id="PRO_5046780943" description="Phosphate-binding protein PstS" evidence="8">
    <location>
        <begin position="21"/>
        <end position="354"/>
    </location>
</feature>
<evidence type="ECO:0000256" key="2">
    <source>
        <dbReference type="ARBA" id="ARBA00008725"/>
    </source>
</evidence>
<dbReference type="Pfam" id="PF12849">
    <property type="entry name" value="PBP_like_2"/>
    <property type="match status" value="1"/>
</dbReference>
<dbReference type="PIRSF" id="PIRSF002756">
    <property type="entry name" value="PstS"/>
    <property type="match status" value="1"/>
</dbReference>
<evidence type="ECO:0000256" key="6">
    <source>
        <dbReference type="ARBA" id="ARBA00022592"/>
    </source>
</evidence>
<comment type="function">
    <text evidence="1 7">Part of the ABC transporter complex PstSACB involved in phosphate import.</text>
</comment>
<comment type="similarity">
    <text evidence="2 7">Belongs to the PstS family.</text>
</comment>
<dbReference type="InterPro" id="IPR024370">
    <property type="entry name" value="PBP_domain"/>
</dbReference>
<dbReference type="PANTHER" id="PTHR42996:SF1">
    <property type="entry name" value="PHOSPHATE-BINDING PROTEIN PSTS"/>
    <property type="match status" value="1"/>
</dbReference>
<keyword evidence="8" id="KW-0732">Signal</keyword>
<keyword evidence="11" id="KW-1185">Reference proteome</keyword>
<evidence type="ECO:0000256" key="3">
    <source>
        <dbReference type="ARBA" id="ARBA00011529"/>
    </source>
</evidence>
<evidence type="ECO:0000313" key="10">
    <source>
        <dbReference type="EMBL" id="MCO6415559.1"/>
    </source>
</evidence>
<keyword evidence="5 7" id="KW-0813">Transport</keyword>
<organism evidence="10 11">
    <name type="scientific">Siccirubricoccus soli</name>
    <dbReference type="NCBI Taxonomy" id="2899147"/>
    <lineage>
        <taxon>Bacteria</taxon>
        <taxon>Pseudomonadati</taxon>
        <taxon>Pseudomonadota</taxon>
        <taxon>Alphaproteobacteria</taxon>
        <taxon>Acetobacterales</taxon>
        <taxon>Roseomonadaceae</taxon>
        <taxon>Siccirubricoccus</taxon>
    </lineage>
</organism>
<dbReference type="SUPFAM" id="SSF53850">
    <property type="entry name" value="Periplasmic binding protein-like II"/>
    <property type="match status" value="1"/>
</dbReference>